<reference evidence="3 4" key="1">
    <citation type="submission" date="2021-03" db="EMBL/GenBank/DDBJ databases">
        <title>Sequencing the genomes of 1000 actinobacteria strains.</title>
        <authorList>
            <person name="Klenk H.-P."/>
        </authorList>
    </citation>
    <scope>NUCLEOTIDE SEQUENCE [LARGE SCALE GENOMIC DNA]</scope>
    <source>
        <strain evidence="3 4">DSM 12936</strain>
    </source>
</reference>
<keyword evidence="4" id="KW-1185">Reference proteome</keyword>
<dbReference type="InterPro" id="IPR036291">
    <property type="entry name" value="NAD(P)-bd_dom_sf"/>
</dbReference>
<comment type="caution">
    <text evidence="3">The sequence shown here is derived from an EMBL/GenBank/DDBJ whole genome shotgun (WGS) entry which is preliminary data.</text>
</comment>
<keyword evidence="2" id="KW-0560">Oxidoreductase</keyword>
<evidence type="ECO:0000313" key="4">
    <source>
        <dbReference type="Proteomes" id="UP000758168"/>
    </source>
</evidence>
<evidence type="ECO:0000313" key="3">
    <source>
        <dbReference type="EMBL" id="MBP2415400.1"/>
    </source>
</evidence>
<sequence length="259" mass="26580">MTTVLLTGATDGIGRATAALLLSRGHDVLVHARSAERGAPVLTELADRPGTARLVTGDLSRPDEVHALAAQVREAGGVDSLVHNAGVWVRGATPARTADGVETTLAVNVLAPHLLTALLGDAVRDRVVWLGSGMAGSGRPDPERLGEVTDPQQAYRDSKACDVALAVAWGRRRPDLASAALDPGWVPTKLASPGATGRVQDSAESLAFCALPVAEGGADLATAPCWKGHGPARLPGRLRDDALVDALAAACDRLTGLGD</sequence>
<proteinExistence type="inferred from homology"/>
<dbReference type="Proteomes" id="UP000758168">
    <property type="component" value="Unassembled WGS sequence"/>
</dbReference>
<dbReference type="Gene3D" id="3.40.50.720">
    <property type="entry name" value="NAD(P)-binding Rossmann-like Domain"/>
    <property type="match status" value="1"/>
</dbReference>
<accession>A0ABS4Z3T5</accession>
<dbReference type="InterPro" id="IPR002347">
    <property type="entry name" value="SDR_fam"/>
</dbReference>
<organism evidence="3 4">
    <name type="scientific">Microlunatus capsulatus</name>
    <dbReference type="NCBI Taxonomy" id="99117"/>
    <lineage>
        <taxon>Bacteria</taxon>
        <taxon>Bacillati</taxon>
        <taxon>Actinomycetota</taxon>
        <taxon>Actinomycetes</taxon>
        <taxon>Propionibacteriales</taxon>
        <taxon>Propionibacteriaceae</taxon>
        <taxon>Microlunatus</taxon>
    </lineage>
</organism>
<name>A0ABS4Z3T5_9ACTN</name>
<dbReference type="Pfam" id="PF00106">
    <property type="entry name" value="adh_short"/>
    <property type="match status" value="1"/>
</dbReference>
<dbReference type="PANTHER" id="PTHR24320:SF274">
    <property type="entry name" value="CHAIN DEHYDROGENASE, PUTATIVE (AFU_ORTHOLOGUE AFUA_4G00440)-RELATED"/>
    <property type="match status" value="1"/>
</dbReference>
<comment type="similarity">
    <text evidence="1">Belongs to the short-chain dehydrogenases/reductases (SDR) family.</text>
</comment>
<dbReference type="PRINTS" id="PR00081">
    <property type="entry name" value="GDHRDH"/>
</dbReference>
<dbReference type="PANTHER" id="PTHR24320">
    <property type="entry name" value="RETINOL DEHYDROGENASE"/>
    <property type="match status" value="1"/>
</dbReference>
<evidence type="ECO:0000256" key="1">
    <source>
        <dbReference type="ARBA" id="ARBA00006484"/>
    </source>
</evidence>
<gene>
    <name evidence="3" type="ORF">JOF54_000322</name>
</gene>
<dbReference type="SUPFAM" id="SSF51735">
    <property type="entry name" value="NAD(P)-binding Rossmann-fold domains"/>
    <property type="match status" value="1"/>
</dbReference>
<evidence type="ECO:0000256" key="2">
    <source>
        <dbReference type="ARBA" id="ARBA00023002"/>
    </source>
</evidence>
<dbReference type="RefSeq" id="WP_210052394.1">
    <property type="nucleotide sequence ID" value="NZ_BAAAMH010000036.1"/>
</dbReference>
<dbReference type="EMBL" id="JAGIOB010000001">
    <property type="protein sequence ID" value="MBP2415400.1"/>
    <property type="molecule type" value="Genomic_DNA"/>
</dbReference>
<protein>
    <submittedName>
        <fullName evidence="3">NAD(P)-dependent dehydrogenase (Short-subunit alcohol dehydrogenase family)</fullName>
    </submittedName>
</protein>